<feature type="non-terminal residue" evidence="3">
    <location>
        <position position="46"/>
    </location>
</feature>
<dbReference type="EMBL" id="FQUT01000024">
    <property type="protein sequence ID" value="SHG79882.1"/>
    <property type="molecule type" value="Genomic_DNA"/>
</dbReference>
<name>A0A1M5J513_9FLAO</name>
<evidence type="ECO:0008006" key="10">
    <source>
        <dbReference type="Google" id="ProtNLM"/>
    </source>
</evidence>
<evidence type="ECO:0000313" key="7">
    <source>
        <dbReference type="EMBL" id="SHG82802.1"/>
    </source>
</evidence>
<dbReference type="Proteomes" id="UP000184518">
    <property type="component" value="Unassembled WGS sequence"/>
</dbReference>
<dbReference type="EMBL" id="FQUT01000030">
    <property type="protein sequence ID" value="SHG82954.1"/>
    <property type="molecule type" value="Genomic_DNA"/>
</dbReference>
<reference evidence="3" key="2">
    <citation type="submission" date="2016-11" db="EMBL/GenBank/DDBJ databases">
        <authorList>
            <person name="Jaros S."/>
            <person name="Januszkiewicz K."/>
            <person name="Wedrychowicz H."/>
        </authorList>
    </citation>
    <scope>NUCLEOTIDE SEQUENCE [LARGE SCALE GENOMIC DNA]</scope>
    <source>
        <strain evidence="3">DSM 27619</strain>
    </source>
</reference>
<organism evidence="3 9">
    <name type="scientific">Chryseobacterium arachidis</name>
    <dbReference type="NCBI Taxonomy" id="1416778"/>
    <lineage>
        <taxon>Bacteria</taxon>
        <taxon>Pseudomonadati</taxon>
        <taxon>Bacteroidota</taxon>
        <taxon>Flavobacteriia</taxon>
        <taxon>Flavobacteriales</taxon>
        <taxon>Weeksellaceae</taxon>
        <taxon>Chryseobacterium group</taxon>
        <taxon>Chryseobacterium</taxon>
    </lineage>
</organism>
<evidence type="ECO:0000313" key="2">
    <source>
        <dbReference type="EMBL" id="SHF98502.1"/>
    </source>
</evidence>
<evidence type="ECO:0000313" key="9">
    <source>
        <dbReference type="Proteomes" id="UP000184518"/>
    </source>
</evidence>
<dbReference type="EMBL" id="FQUT01000009">
    <property type="protein sequence ID" value="SHF98502.1"/>
    <property type="molecule type" value="Genomic_DNA"/>
</dbReference>
<dbReference type="EMBL" id="FQUT01000030">
    <property type="protein sequence ID" value="SHG82802.1"/>
    <property type="molecule type" value="Genomic_DNA"/>
</dbReference>
<gene>
    <name evidence="1" type="ORF">SAMN05443633_104453</name>
    <name evidence="2" type="ORF">SAMN05443633_1091</name>
    <name evidence="3" type="ORF">SAMN05443633_1141</name>
    <name evidence="4" type="ORF">SAMN05443633_116104</name>
    <name evidence="5" type="ORF">SAMN05443633_12416</name>
    <name evidence="6" type="ORF">SAMN05443633_1261</name>
    <name evidence="7" type="ORF">SAMN05443633_1301</name>
    <name evidence="8" type="ORF">SAMN05443633_1304</name>
</gene>
<evidence type="ECO:0000313" key="6">
    <source>
        <dbReference type="EMBL" id="SHG81088.1"/>
    </source>
</evidence>
<dbReference type="EMBL" id="FQUT01000004">
    <property type="protein sequence ID" value="SHF51337.1"/>
    <property type="molecule type" value="Genomic_DNA"/>
</dbReference>
<dbReference type="EMBL" id="FQUT01000026">
    <property type="protein sequence ID" value="SHG81088.1"/>
    <property type="molecule type" value="Genomic_DNA"/>
</dbReference>
<dbReference type="EMBL" id="FQUT01000014">
    <property type="protein sequence ID" value="SHG35300.1"/>
    <property type="molecule type" value="Genomic_DNA"/>
</dbReference>
<evidence type="ECO:0000313" key="3">
    <source>
        <dbReference type="EMBL" id="SHG35300.1"/>
    </source>
</evidence>
<sequence length="46" mass="5361">MKCYKCQSENKVKAGFTRGLQRYKCKDCGCYFSVESKSDVKSLEQR</sequence>
<evidence type="ECO:0000313" key="8">
    <source>
        <dbReference type="EMBL" id="SHG82954.1"/>
    </source>
</evidence>
<keyword evidence="9" id="KW-1185">Reference proteome</keyword>
<evidence type="ECO:0000313" key="4">
    <source>
        <dbReference type="EMBL" id="SHG51180.1"/>
    </source>
</evidence>
<dbReference type="EMBL" id="FQUT01000016">
    <property type="protein sequence ID" value="SHG51180.1"/>
    <property type="molecule type" value="Genomic_DNA"/>
</dbReference>
<dbReference type="AlphaFoldDB" id="A0A1M5J513"/>
<accession>A0A1M5J513</accession>
<reference evidence="9" key="1">
    <citation type="submission" date="2016-11" db="EMBL/GenBank/DDBJ databases">
        <authorList>
            <person name="Varghese N."/>
            <person name="Submissions S."/>
        </authorList>
    </citation>
    <scope>NUCLEOTIDE SEQUENCE [LARGE SCALE GENOMIC DNA]</scope>
    <source>
        <strain evidence="9">DSM 27619</strain>
    </source>
</reference>
<protein>
    <recommendedName>
        <fullName evidence="10">InsA N-terminal domain-containing protein</fullName>
    </recommendedName>
</protein>
<evidence type="ECO:0000313" key="5">
    <source>
        <dbReference type="EMBL" id="SHG79882.1"/>
    </source>
</evidence>
<proteinExistence type="predicted"/>
<evidence type="ECO:0000313" key="1">
    <source>
        <dbReference type="EMBL" id="SHF51337.1"/>
    </source>
</evidence>